<keyword evidence="5" id="KW-1185">Reference proteome</keyword>
<dbReference type="OrthoDB" id="9810250at2"/>
<reference evidence="4 5" key="1">
    <citation type="submission" date="2019-10" db="EMBL/GenBank/DDBJ databases">
        <authorList>
            <person name="Dong K."/>
        </authorList>
    </citation>
    <scope>NUCLEOTIDE SEQUENCE [LARGE SCALE GENOMIC DNA]</scope>
    <source>
        <strain evidence="4 5">DSM 28960</strain>
    </source>
</reference>
<dbReference type="InterPro" id="IPR050624">
    <property type="entry name" value="HTH-type_Tx_Regulator"/>
</dbReference>
<dbReference type="Proteomes" id="UP000439550">
    <property type="component" value="Unassembled WGS sequence"/>
</dbReference>
<name>A0A7X2D1J0_9LACT</name>
<feature type="DNA-binding region" description="H-T-H motif" evidence="2">
    <location>
        <begin position="37"/>
        <end position="56"/>
    </location>
</feature>
<dbReference type="Pfam" id="PF00440">
    <property type="entry name" value="TetR_N"/>
    <property type="match status" value="1"/>
</dbReference>
<evidence type="ECO:0000256" key="1">
    <source>
        <dbReference type="ARBA" id="ARBA00023125"/>
    </source>
</evidence>
<dbReference type="AlphaFoldDB" id="A0A7X2D1J0"/>
<dbReference type="PANTHER" id="PTHR43479">
    <property type="entry name" value="ACREF/ENVCD OPERON REPRESSOR-RELATED"/>
    <property type="match status" value="1"/>
</dbReference>
<protein>
    <submittedName>
        <fullName evidence="4">TetR family transcriptional regulator</fullName>
    </submittedName>
</protein>
<sequence>MKYDPTQKVHRGQERVLKNISQTFLDLLQTKAFEQISVRLICEQSNYPRSTFYNYFSDKYDLLDYIWSTFADEIIQENRPFTASLEDLYDHFDRIYDLILSHLSSVKAVIKSNTLDGYVQSSARNYLRRLSSQLISKHDVPKTELPMELLSEHCLSILLSVCEWIFIKNHALTKTQAHEMIRKLYGYGA</sequence>
<dbReference type="Gene3D" id="1.10.357.10">
    <property type="entry name" value="Tetracycline Repressor, domain 2"/>
    <property type="match status" value="1"/>
</dbReference>
<dbReference type="InterPro" id="IPR001647">
    <property type="entry name" value="HTH_TetR"/>
</dbReference>
<dbReference type="EMBL" id="WITJ01000024">
    <property type="protein sequence ID" value="MQW40596.1"/>
    <property type="molecule type" value="Genomic_DNA"/>
</dbReference>
<keyword evidence="1 2" id="KW-0238">DNA-binding</keyword>
<feature type="domain" description="HTH tetR-type" evidence="3">
    <location>
        <begin position="14"/>
        <end position="74"/>
    </location>
</feature>
<evidence type="ECO:0000256" key="2">
    <source>
        <dbReference type="PROSITE-ProRule" id="PRU00335"/>
    </source>
</evidence>
<comment type="caution">
    <text evidence="4">The sequence shown here is derived from an EMBL/GenBank/DDBJ whole genome shotgun (WGS) entry which is preliminary data.</text>
</comment>
<accession>A0A7X2D1J0</accession>
<dbReference type="RefSeq" id="WP_153497220.1">
    <property type="nucleotide sequence ID" value="NZ_CAXYUY010000024.1"/>
</dbReference>
<evidence type="ECO:0000259" key="3">
    <source>
        <dbReference type="PROSITE" id="PS50977"/>
    </source>
</evidence>
<evidence type="ECO:0000313" key="4">
    <source>
        <dbReference type="EMBL" id="MQW40596.1"/>
    </source>
</evidence>
<gene>
    <name evidence="4" type="ORF">GHI93_11795</name>
</gene>
<proteinExistence type="predicted"/>
<dbReference type="SUPFAM" id="SSF46689">
    <property type="entry name" value="Homeodomain-like"/>
    <property type="match status" value="1"/>
</dbReference>
<dbReference type="PROSITE" id="PS50977">
    <property type="entry name" value="HTH_TETR_2"/>
    <property type="match status" value="1"/>
</dbReference>
<dbReference type="GO" id="GO:0003677">
    <property type="term" value="F:DNA binding"/>
    <property type="evidence" value="ECO:0007669"/>
    <property type="project" value="UniProtKB-UniRule"/>
</dbReference>
<organism evidence="4 5">
    <name type="scientific">Lactococcus hircilactis</name>
    <dbReference type="NCBI Taxonomy" id="1494462"/>
    <lineage>
        <taxon>Bacteria</taxon>
        <taxon>Bacillati</taxon>
        <taxon>Bacillota</taxon>
        <taxon>Bacilli</taxon>
        <taxon>Lactobacillales</taxon>
        <taxon>Streptococcaceae</taxon>
        <taxon>Lactococcus</taxon>
    </lineage>
</organism>
<dbReference type="InterPro" id="IPR009057">
    <property type="entry name" value="Homeodomain-like_sf"/>
</dbReference>
<evidence type="ECO:0000313" key="5">
    <source>
        <dbReference type="Proteomes" id="UP000439550"/>
    </source>
</evidence>
<dbReference type="PANTHER" id="PTHR43479:SF16">
    <property type="entry name" value="HTH TETR-TYPE DOMAIN-CONTAINING PROTEIN"/>
    <property type="match status" value="1"/>
</dbReference>